<dbReference type="SUPFAM" id="SSF55729">
    <property type="entry name" value="Acyl-CoA N-acyltransferases (Nat)"/>
    <property type="match status" value="1"/>
</dbReference>
<organism evidence="2 3">
    <name type="scientific">Laceyella tengchongensis</name>
    <dbReference type="NCBI Taxonomy" id="574699"/>
    <lineage>
        <taxon>Bacteria</taxon>
        <taxon>Bacillati</taxon>
        <taxon>Bacillota</taxon>
        <taxon>Bacilli</taxon>
        <taxon>Bacillales</taxon>
        <taxon>Thermoactinomycetaceae</taxon>
        <taxon>Laceyella</taxon>
    </lineage>
</organism>
<dbReference type="EMBL" id="FXTU01000005">
    <property type="protein sequence ID" value="SMP26431.1"/>
    <property type="molecule type" value="Genomic_DNA"/>
</dbReference>
<gene>
    <name evidence="2" type="ORF">SAMN06265361_105143</name>
</gene>
<dbReference type="GO" id="GO:0016747">
    <property type="term" value="F:acyltransferase activity, transferring groups other than amino-acyl groups"/>
    <property type="evidence" value="ECO:0007669"/>
    <property type="project" value="InterPro"/>
</dbReference>
<dbReference type="AlphaFoldDB" id="A0AA45WQN9"/>
<keyword evidence="3" id="KW-1185">Reference proteome</keyword>
<accession>A0AA45WQN9</accession>
<feature type="domain" description="N-acetyltransferase" evidence="1">
    <location>
        <begin position="2"/>
        <end position="135"/>
    </location>
</feature>
<evidence type="ECO:0000313" key="2">
    <source>
        <dbReference type="EMBL" id="SMP26431.1"/>
    </source>
</evidence>
<protein>
    <submittedName>
        <fullName evidence="2">N-acetylglutamate synthase, GNAT family</fullName>
    </submittedName>
</protein>
<dbReference type="RefSeq" id="WP_154986021.1">
    <property type="nucleotide sequence ID" value="NZ_FXTU01000005.1"/>
</dbReference>
<dbReference type="PROSITE" id="PS51186">
    <property type="entry name" value="GNAT"/>
    <property type="match status" value="1"/>
</dbReference>
<reference evidence="2" key="1">
    <citation type="submission" date="2017-05" db="EMBL/GenBank/DDBJ databases">
        <authorList>
            <person name="Varghese N."/>
            <person name="Submissions S."/>
        </authorList>
    </citation>
    <scope>NUCLEOTIDE SEQUENCE</scope>
    <source>
        <strain evidence="2">DSM 45262</strain>
    </source>
</reference>
<dbReference type="Gene3D" id="3.40.630.30">
    <property type="match status" value="1"/>
</dbReference>
<dbReference type="InterPro" id="IPR016181">
    <property type="entry name" value="Acyl_CoA_acyltransferase"/>
</dbReference>
<sequence>MFVIRRAIERDVFQVRKLLREAGLNDKGIDEHIDHFFVVEMPTDEGETPQLAGAVGMEVHGKYGLLRSFVLERAPWNTKVGMNMIQILLSYASKLRLSHVYLLAGASQEFFTQLGFSEIAFDELPADIRESEHVERSRNQGTAMVFSCVPSHQQ</sequence>
<comment type="caution">
    <text evidence="2">The sequence shown here is derived from an EMBL/GenBank/DDBJ whole genome shotgun (WGS) entry which is preliminary data.</text>
</comment>
<dbReference type="Proteomes" id="UP001157946">
    <property type="component" value="Unassembled WGS sequence"/>
</dbReference>
<evidence type="ECO:0000259" key="1">
    <source>
        <dbReference type="PROSITE" id="PS51186"/>
    </source>
</evidence>
<name>A0AA45WQN9_9BACL</name>
<dbReference type="InterPro" id="IPR000182">
    <property type="entry name" value="GNAT_dom"/>
</dbReference>
<proteinExistence type="predicted"/>
<evidence type="ECO:0000313" key="3">
    <source>
        <dbReference type="Proteomes" id="UP001157946"/>
    </source>
</evidence>